<keyword evidence="7" id="KW-1185">Reference proteome</keyword>
<dbReference type="SUPFAM" id="SSF55424">
    <property type="entry name" value="FAD/NAD-linked reductases, dimerisation (C-terminal) domain"/>
    <property type="match status" value="1"/>
</dbReference>
<comment type="caution">
    <text evidence="6">The sequence shown here is derived from an EMBL/GenBank/DDBJ whole genome shotgun (WGS) entry which is preliminary data.</text>
</comment>
<keyword evidence="3" id="KW-0274">FAD</keyword>
<dbReference type="InterPro" id="IPR004099">
    <property type="entry name" value="Pyr_nucl-diS_OxRdtase_dimer"/>
</dbReference>
<dbReference type="EMBL" id="MIPY01000059">
    <property type="protein sequence ID" value="OES24706.1"/>
    <property type="molecule type" value="Genomic_DNA"/>
</dbReference>
<proteinExistence type="predicted"/>
<dbReference type="Proteomes" id="UP000095392">
    <property type="component" value="Unassembled WGS sequence"/>
</dbReference>
<sequence length="419" mass="45530">MAIVEQAEFGGTCPNRGCTPKKILVEAAGCLDMIRRAEAHGIEVSAPVIHWEKLIARKDEMIGFIPGAMHKLADNRATVYRGQARFTGPNQITVGDDVLEAENIVIATGSKTRPLPIPGAEHLLTSDDVLTLRELPDSVVFVGGGVIAMEFSHVYARAGVKVTILEAMPQLLPRLDSDAVRVLHDETEKLGVTIHTAVQVQQIRQTDTGMVVDCMIDDTHHTFMASHVVNGTGRVANVDGLDLQTAGITVDRGHIETDAYLRTVDNPAVWIAGDAIARAPQLSPVATQEGRLVGQNILKAMSQATDYRVIPTSVFTLPTLSSVGLTEQEATAQGLQVKVQQVEMGDWFSSRSHVESRAWAKVIIDEAADAFVGVHIVGHKGEELINMFAMAMRHNITATHFKADLLAYPTFGADIQNWW</sequence>
<protein>
    <submittedName>
        <fullName evidence="6">Pyridine nucleotide-disulfide oxidoreductase family protein</fullName>
    </submittedName>
</protein>
<dbReference type="Gene3D" id="3.30.390.30">
    <property type="match status" value="1"/>
</dbReference>
<evidence type="ECO:0000259" key="5">
    <source>
        <dbReference type="Pfam" id="PF07992"/>
    </source>
</evidence>
<reference evidence="6 7" key="1">
    <citation type="submission" date="2016-09" db="EMBL/GenBank/DDBJ databases">
        <title>Draft Genome Sequence of four Alteromonas macleodii strains isolated from copper coupons and grown long-term at elevated copper levels.</title>
        <authorList>
            <person name="Cusick K."/>
            <person name="Dale J."/>
            <person name="Little B."/>
            <person name="Biffinger J."/>
        </authorList>
    </citation>
    <scope>NUCLEOTIDE SEQUENCE [LARGE SCALE GENOMIC DNA]</scope>
    <source>
        <strain evidence="6 7">KCP01</strain>
    </source>
</reference>
<name>A0AB36FMZ5_ALTMA</name>
<dbReference type="PANTHER" id="PTHR43014">
    <property type="entry name" value="MERCURIC REDUCTASE"/>
    <property type="match status" value="1"/>
</dbReference>
<dbReference type="GO" id="GO:0016491">
    <property type="term" value="F:oxidoreductase activity"/>
    <property type="evidence" value="ECO:0007669"/>
    <property type="project" value="InterPro"/>
</dbReference>
<dbReference type="InterPro" id="IPR036188">
    <property type="entry name" value="FAD/NAD-bd_sf"/>
</dbReference>
<dbReference type="PRINTS" id="PR00368">
    <property type="entry name" value="FADPNR"/>
</dbReference>
<comment type="cofactor">
    <cofactor evidence="1">
        <name>FAD</name>
        <dbReference type="ChEBI" id="CHEBI:57692"/>
    </cofactor>
</comment>
<evidence type="ECO:0000259" key="4">
    <source>
        <dbReference type="Pfam" id="PF02852"/>
    </source>
</evidence>
<evidence type="ECO:0000313" key="7">
    <source>
        <dbReference type="Proteomes" id="UP000095392"/>
    </source>
</evidence>
<dbReference type="Pfam" id="PF07992">
    <property type="entry name" value="Pyr_redox_2"/>
    <property type="match status" value="1"/>
</dbReference>
<evidence type="ECO:0000313" key="6">
    <source>
        <dbReference type="EMBL" id="OES24706.1"/>
    </source>
</evidence>
<keyword evidence="2" id="KW-0285">Flavoprotein</keyword>
<feature type="domain" description="Pyridine nucleotide-disulphide oxidoreductase dimerisation" evidence="4">
    <location>
        <begin position="310"/>
        <end position="413"/>
    </location>
</feature>
<dbReference type="InterPro" id="IPR023753">
    <property type="entry name" value="FAD/NAD-binding_dom"/>
</dbReference>
<dbReference type="Pfam" id="PF02852">
    <property type="entry name" value="Pyr_redox_dim"/>
    <property type="match status" value="1"/>
</dbReference>
<dbReference type="AlphaFoldDB" id="A0AB36FMZ5"/>
<dbReference type="Gene3D" id="3.50.50.60">
    <property type="entry name" value="FAD/NAD(P)-binding domain"/>
    <property type="match status" value="2"/>
</dbReference>
<feature type="domain" description="FAD/NAD(P)-binding" evidence="5">
    <location>
        <begin position="5"/>
        <end position="290"/>
    </location>
</feature>
<evidence type="ECO:0000256" key="2">
    <source>
        <dbReference type="ARBA" id="ARBA00022630"/>
    </source>
</evidence>
<dbReference type="PRINTS" id="PR00411">
    <property type="entry name" value="PNDRDTASEI"/>
</dbReference>
<gene>
    <name evidence="6" type="ORF">BFV95_4649</name>
</gene>
<accession>A0AB36FMZ5</accession>
<organism evidence="6 7">
    <name type="scientific">Alteromonas macleodii</name>
    <name type="common">Pseudoalteromonas macleodii</name>
    <dbReference type="NCBI Taxonomy" id="28108"/>
    <lineage>
        <taxon>Bacteria</taxon>
        <taxon>Pseudomonadati</taxon>
        <taxon>Pseudomonadota</taxon>
        <taxon>Gammaproteobacteria</taxon>
        <taxon>Alteromonadales</taxon>
        <taxon>Alteromonadaceae</taxon>
        <taxon>Alteromonas/Salinimonas group</taxon>
        <taxon>Alteromonas</taxon>
    </lineage>
</organism>
<dbReference type="PANTHER" id="PTHR43014:SF5">
    <property type="entry name" value="GLUTATHIONE REDUCTASE (NADPH)"/>
    <property type="match status" value="1"/>
</dbReference>
<evidence type="ECO:0000256" key="1">
    <source>
        <dbReference type="ARBA" id="ARBA00001974"/>
    </source>
</evidence>
<dbReference type="SUPFAM" id="SSF51905">
    <property type="entry name" value="FAD/NAD(P)-binding domain"/>
    <property type="match status" value="1"/>
</dbReference>
<evidence type="ECO:0000256" key="3">
    <source>
        <dbReference type="ARBA" id="ARBA00022827"/>
    </source>
</evidence>
<dbReference type="InterPro" id="IPR016156">
    <property type="entry name" value="FAD/NAD-linked_Rdtase_dimer_sf"/>
</dbReference>